<keyword evidence="1" id="KW-0479">Metal-binding</keyword>
<keyword evidence="1" id="KW-0863">Zinc-finger</keyword>
<feature type="chain" id="PRO_5032649469" description="RING-type domain-containing protein" evidence="2">
    <location>
        <begin position="22"/>
        <end position="129"/>
    </location>
</feature>
<evidence type="ECO:0000256" key="1">
    <source>
        <dbReference type="PROSITE-ProRule" id="PRU00175"/>
    </source>
</evidence>
<dbReference type="SMART" id="SM00184">
    <property type="entry name" value="RING"/>
    <property type="match status" value="1"/>
</dbReference>
<feature type="domain" description="RING-type" evidence="3">
    <location>
        <begin position="73"/>
        <end position="116"/>
    </location>
</feature>
<reference evidence="4" key="1">
    <citation type="submission" date="2020-07" db="EMBL/GenBank/DDBJ databases">
        <title>Genome sequence and genetic diversity analysis of an under-domesticated orphan crop, white fonio (Digitaria exilis).</title>
        <authorList>
            <person name="Bennetzen J.L."/>
            <person name="Chen S."/>
            <person name="Ma X."/>
            <person name="Wang X."/>
            <person name="Yssel A.E.J."/>
            <person name="Chaluvadi S.R."/>
            <person name="Johnson M."/>
            <person name="Gangashetty P."/>
            <person name="Hamidou F."/>
            <person name="Sanogo M.D."/>
            <person name="Zwaenepoel A."/>
            <person name="Wallace J."/>
            <person name="Van De Peer Y."/>
            <person name="Van Deynze A."/>
        </authorList>
    </citation>
    <scope>NUCLEOTIDE SEQUENCE</scope>
    <source>
        <tissue evidence="4">Leaves</tissue>
    </source>
</reference>
<evidence type="ECO:0000313" key="4">
    <source>
        <dbReference type="EMBL" id="KAF8706362.1"/>
    </source>
</evidence>
<dbReference type="Gene3D" id="3.30.40.10">
    <property type="entry name" value="Zinc/RING finger domain, C3HC4 (zinc finger)"/>
    <property type="match status" value="1"/>
</dbReference>
<dbReference type="PANTHER" id="PTHR45676:SF41">
    <property type="entry name" value="RING-H2 FINGER PROTEIN ATL66"/>
    <property type="match status" value="1"/>
</dbReference>
<dbReference type="GO" id="GO:0008270">
    <property type="term" value="F:zinc ion binding"/>
    <property type="evidence" value="ECO:0007669"/>
    <property type="project" value="UniProtKB-KW"/>
</dbReference>
<keyword evidence="1" id="KW-0862">Zinc</keyword>
<dbReference type="InterPro" id="IPR013083">
    <property type="entry name" value="Znf_RING/FYVE/PHD"/>
</dbReference>
<proteinExistence type="predicted"/>
<keyword evidence="2" id="KW-0732">Signal</keyword>
<feature type="signal peptide" evidence="2">
    <location>
        <begin position="1"/>
        <end position="21"/>
    </location>
</feature>
<comment type="caution">
    <text evidence="4">The sequence shown here is derived from an EMBL/GenBank/DDBJ whole genome shotgun (WGS) entry which is preliminary data.</text>
</comment>
<dbReference type="AlphaFoldDB" id="A0A835ERW7"/>
<protein>
    <recommendedName>
        <fullName evidence="3">RING-type domain-containing protein</fullName>
    </recommendedName>
</protein>
<dbReference type="OrthoDB" id="688715at2759"/>
<evidence type="ECO:0000259" key="3">
    <source>
        <dbReference type="PROSITE" id="PS50089"/>
    </source>
</evidence>
<accession>A0A835ERW7</accession>
<organism evidence="4 5">
    <name type="scientific">Digitaria exilis</name>
    <dbReference type="NCBI Taxonomy" id="1010633"/>
    <lineage>
        <taxon>Eukaryota</taxon>
        <taxon>Viridiplantae</taxon>
        <taxon>Streptophyta</taxon>
        <taxon>Embryophyta</taxon>
        <taxon>Tracheophyta</taxon>
        <taxon>Spermatophyta</taxon>
        <taxon>Magnoliopsida</taxon>
        <taxon>Liliopsida</taxon>
        <taxon>Poales</taxon>
        <taxon>Poaceae</taxon>
        <taxon>PACMAD clade</taxon>
        <taxon>Panicoideae</taxon>
        <taxon>Panicodae</taxon>
        <taxon>Paniceae</taxon>
        <taxon>Anthephorinae</taxon>
        <taxon>Digitaria</taxon>
    </lineage>
</organism>
<keyword evidence="5" id="KW-1185">Reference proteome</keyword>
<dbReference type="SUPFAM" id="SSF57850">
    <property type="entry name" value="RING/U-box"/>
    <property type="match status" value="1"/>
</dbReference>
<sequence length="129" mass="14025">MIALGTVFVFLCIIAIVVVSCCSNNNTRSSSADDENKDPAAALMASMAVALLDHVTYPYHADADAEADAEEECAICLGPFEEDELCSIMPVCRHEFHKSCVAGWLMACNNTCPLCRAQLQWFTVAENMV</sequence>
<dbReference type="EMBL" id="JACEFO010001767">
    <property type="protein sequence ID" value="KAF8706362.1"/>
    <property type="molecule type" value="Genomic_DNA"/>
</dbReference>
<dbReference type="Proteomes" id="UP000636709">
    <property type="component" value="Unassembled WGS sequence"/>
</dbReference>
<evidence type="ECO:0000313" key="5">
    <source>
        <dbReference type="Proteomes" id="UP000636709"/>
    </source>
</evidence>
<evidence type="ECO:0000256" key="2">
    <source>
        <dbReference type="SAM" id="SignalP"/>
    </source>
</evidence>
<gene>
    <name evidence="4" type="ORF">HU200_030624</name>
</gene>
<dbReference type="Pfam" id="PF13639">
    <property type="entry name" value="zf-RING_2"/>
    <property type="match status" value="1"/>
</dbReference>
<dbReference type="InterPro" id="IPR001841">
    <property type="entry name" value="Znf_RING"/>
</dbReference>
<name>A0A835ERW7_9POAL</name>
<dbReference type="PROSITE" id="PS50089">
    <property type="entry name" value="ZF_RING_2"/>
    <property type="match status" value="1"/>
</dbReference>
<dbReference type="PANTHER" id="PTHR45676">
    <property type="entry name" value="RING-H2 FINGER PROTEIN ATL51-RELATED"/>
    <property type="match status" value="1"/>
</dbReference>